<evidence type="ECO:0000313" key="3">
    <source>
        <dbReference type="Proteomes" id="UP001519460"/>
    </source>
</evidence>
<comment type="caution">
    <text evidence="2">The sequence shown here is derived from an EMBL/GenBank/DDBJ whole genome shotgun (WGS) entry which is preliminary data.</text>
</comment>
<keyword evidence="3" id="KW-1185">Reference proteome</keyword>
<dbReference type="Proteomes" id="UP001519460">
    <property type="component" value="Unassembled WGS sequence"/>
</dbReference>
<name>A0ABD0J2G1_9CAEN</name>
<organism evidence="2 3">
    <name type="scientific">Batillaria attramentaria</name>
    <dbReference type="NCBI Taxonomy" id="370345"/>
    <lineage>
        <taxon>Eukaryota</taxon>
        <taxon>Metazoa</taxon>
        <taxon>Spiralia</taxon>
        <taxon>Lophotrochozoa</taxon>
        <taxon>Mollusca</taxon>
        <taxon>Gastropoda</taxon>
        <taxon>Caenogastropoda</taxon>
        <taxon>Sorbeoconcha</taxon>
        <taxon>Cerithioidea</taxon>
        <taxon>Batillariidae</taxon>
        <taxon>Batillaria</taxon>
    </lineage>
</organism>
<evidence type="ECO:0000256" key="1">
    <source>
        <dbReference type="SAM" id="MobiDB-lite"/>
    </source>
</evidence>
<accession>A0ABD0J2G1</accession>
<sequence>MGQSSATGRVCFFIQICALRAKVQPDYLQMESERGLSKLHARLYGGVQPPDTASCIQELQQKSTKVMLVILIHHAKEIINCHRQQQGKGAKHSKVFVNQDEVDDRPREEKDDAANRICVSKVTEVMYNEKFVPSCDEA</sequence>
<protein>
    <submittedName>
        <fullName evidence="2">Uncharacterized protein</fullName>
    </submittedName>
</protein>
<dbReference type="EMBL" id="JACVVK020000710">
    <property type="protein sequence ID" value="KAK7453176.1"/>
    <property type="molecule type" value="Genomic_DNA"/>
</dbReference>
<feature type="region of interest" description="Disordered" evidence="1">
    <location>
        <begin position="83"/>
        <end position="112"/>
    </location>
</feature>
<evidence type="ECO:0000313" key="2">
    <source>
        <dbReference type="EMBL" id="KAK7453176.1"/>
    </source>
</evidence>
<reference evidence="2 3" key="1">
    <citation type="journal article" date="2023" name="Sci. Data">
        <title>Genome assembly of the Korean intertidal mud-creeper Batillaria attramentaria.</title>
        <authorList>
            <person name="Patra A.K."/>
            <person name="Ho P.T."/>
            <person name="Jun S."/>
            <person name="Lee S.J."/>
            <person name="Kim Y."/>
            <person name="Won Y.J."/>
        </authorList>
    </citation>
    <scope>NUCLEOTIDE SEQUENCE [LARGE SCALE GENOMIC DNA]</scope>
    <source>
        <strain evidence="2">Wonlab-2016</strain>
    </source>
</reference>
<proteinExistence type="predicted"/>
<gene>
    <name evidence="2" type="ORF">BaRGS_00039659</name>
</gene>
<dbReference type="AlphaFoldDB" id="A0ABD0J2G1"/>